<feature type="compositionally biased region" description="Basic and acidic residues" evidence="1">
    <location>
        <begin position="7"/>
        <end position="20"/>
    </location>
</feature>
<accession>A0ABW2C2B3</accession>
<reference evidence="3" key="1">
    <citation type="journal article" date="2019" name="Int. J. Syst. Evol. Microbiol.">
        <title>The Global Catalogue of Microorganisms (GCM) 10K type strain sequencing project: providing services to taxonomists for standard genome sequencing and annotation.</title>
        <authorList>
            <consortium name="The Broad Institute Genomics Platform"/>
            <consortium name="The Broad Institute Genome Sequencing Center for Infectious Disease"/>
            <person name="Wu L."/>
            <person name="Ma J."/>
        </authorList>
    </citation>
    <scope>NUCLEOTIDE SEQUENCE [LARGE SCALE GENOMIC DNA]</scope>
    <source>
        <strain evidence="3">KCTC 32255</strain>
    </source>
</reference>
<dbReference type="Proteomes" id="UP001596337">
    <property type="component" value="Unassembled WGS sequence"/>
</dbReference>
<proteinExistence type="predicted"/>
<sequence>MAGENWTRGDHPTEPAEGARDIGTPPQSPPTEPHTGVRSDDLRALLDIEDDDARLVLQEGRVQLRTDSGDTTGAVTIISRAGLRERLAGATPDARRLLDQAVELNTEIASLGA</sequence>
<gene>
    <name evidence="2" type="ORF">ACFQGD_17335</name>
</gene>
<evidence type="ECO:0000313" key="2">
    <source>
        <dbReference type="EMBL" id="MFC6868909.1"/>
    </source>
</evidence>
<name>A0ABW2C2B3_9PSEU</name>
<evidence type="ECO:0000313" key="3">
    <source>
        <dbReference type="Proteomes" id="UP001596337"/>
    </source>
</evidence>
<protein>
    <recommendedName>
        <fullName evidence="4">YbaB/EbfC DNA-binding family protein</fullName>
    </recommendedName>
</protein>
<organism evidence="2 3">
    <name type="scientific">Haloechinothrix salitolerans</name>
    <dbReference type="NCBI Taxonomy" id="926830"/>
    <lineage>
        <taxon>Bacteria</taxon>
        <taxon>Bacillati</taxon>
        <taxon>Actinomycetota</taxon>
        <taxon>Actinomycetes</taxon>
        <taxon>Pseudonocardiales</taxon>
        <taxon>Pseudonocardiaceae</taxon>
        <taxon>Haloechinothrix</taxon>
    </lineage>
</organism>
<evidence type="ECO:0000256" key="1">
    <source>
        <dbReference type="SAM" id="MobiDB-lite"/>
    </source>
</evidence>
<dbReference type="EMBL" id="JBHSXX010000001">
    <property type="protein sequence ID" value="MFC6868909.1"/>
    <property type="molecule type" value="Genomic_DNA"/>
</dbReference>
<comment type="caution">
    <text evidence="2">The sequence shown here is derived from an EMBL/GenBank/DDBJ whole genome shotgun (WGS) entry which is preliminary data.</text>
</comment>
<dbReference type="RefSeq" id="WP_345397040.1">
    <property type="nucleotide sequence ID" value="NZ_BAABLA010000026.1"/>
</dbReference>
<keyword evidence="3" id="KW-1185">Reference proteome</keyword>
<evidence type="ECO:0008006" key="4">
    <source>
        <dbReference type="Google" id="ProtNLM"/>
    </source>
</evidence>
<feature type="region of interest" description="Disordered" evidence="1">
    <location>
        <begin position="1"/>
        <end position="39"/>
    </location>
</feature>